<dbReference type="RefSeq" id="WP_148133654.1">
    <property type="nucleotide sequence ID" value="NZ_CP017634.1"/>
</dbReference>
<feature type="domain" description="HTH iclR-type" evidence="4">
    <location>
        <begin position="6"/>
        <end position="68"/>
    </location>
</feature>
<dbReference type="SMART" id="SM00346">
    <property type="entry name" value="HTH_ICLR"/>
    <property type="match status" value="1"/>
</dbReference>
<dbReference type="GO" id="GO:0045892">
    <property type="term" value="P:negative regulation of DNA-templated transcription"/>
    <property type="evidence" value="ECO:0007669"/>
    <property type="project" value="TreeGrafter"/>
</dbReference>
<dbReference type="Proteomes" id="UP000323521">
    <property type="component" value="Chromosome"/>
</dbReference>
<dbReference type="InterPro" id="IPR014757">
    <property type="entry name" value="Tscrpt_reg_IclR_C"/>
</dbReference>
<dbReference type="Gene3D" id="3.30.450.40">
    <property type="match status" value="1"/>
</dbReference>
<dbReference type="InterPro" id="IPR050707">
    <property type="entry name" value="HTH_MetabolicPath_Reg"/>
</dbReference>
<proteinExistence type="predicted"/>
<evidence type="ECO:0008006" key="8">
    <source>
        <dbReference type="Google" id="ProtNLM"/>
    </source>
</evidence>
<dbReference type="Pfam" id="PF09339">
    <property type="entry name" value="HTH_IclR"/>
    <property type="match status" value="1"/>
</dbReference>
<keyword evidence="2" id="KW-0238">DNA-binding</keyword>
<dbReference type="SUPFAM" id="SSF46785">
    <property type="entry name" value="Winged helix' DNA-binding domain"/>
    <property type="match status" value="1"/>
</dbReference>
<evidence type="ECO:0000256" key="3">
    <source>
        <dbReference type="ARBA" id="ARBA00023163"/>
    </source>
</evidence>
<feature type="domain" description="IclR-ED" evidence="5">
    <location>
        <begin position="69"/>
        <end position="252"/>
    </location>
</feature>
<dbReference type="InterPro" id="IPR005471">
    <property type="entry name" value="Tscrpt_reg_IclR_N"/>
</dbReference>
<keyword evidence="1" id="KW-0805">Transcription regulation</keyword>
<dbReference type="EMBL" id="CP017634">
    <property type="protein sequence ID" value="ATW24458.1"/>
    <property type="molecule type" value="Genomic_DNA"/>
</dbReference>
<evidence type="ECO:0000256" key="1">
    <source>
        <dbReference type="ARBA" id="ARBA00023015"/>
    </source>
</evidence>
<dbReference type="Pfam" id="PF01614">
    <property type="entry name" value="IclR_C"/>
    <property type="match status" value="1"/>
</dbReference>
<evidence type="ECO:0000313" key="7">
    <source>
        <dbReference type="Proteomes" id="UP000323521"/>
    </source>
</evidence>
<dbReference type="GO" id="GO:0003677">
    <property type="term" value="F:DNA binding"/>
    <property type="evidence" value="ECO:0007669"/>
    <property type="project" value="UniProtKB-KW"/>
</dbReference>
<name>A0A3G1KPT7_FORW1</name>
<dbReference type="InterPro" id="IPR036390">
    <property type="entry name" value="WH_DNA-bd_sf"/>
</dbReference>
<dbReference type="KEGG" id="fwa:DCMF_06390"/>
<keyword evidence="7" id="KW-1185">Reference proteome</keyword>
<dbReference type="PROSITE" id="PS51077">
    <property type="entry name" value="HTH_ICLR"/>
    <property type="match status" value="1"/>
</dbReference>
<dbReference type="Gene3D" id="1.10.10.10">
    <property type="entry name" value="Winged helix-like DNA-binding domain superfamily/Winged helix DNA-binding domain"/>
    <property type="match status" value="1"/>
</dbReference>
<sequence length="261" mass="29043">MTTKRISIIQQAVDVLDCFTGEDSNLSLADLNTMLEFPKSTIHRIVISLLDAGVLYYDQKTQQYSLGTKVLRWGGSLLNRLKIQDIVRSYLESFRNQTGETATLTVLVGLKRMYLAQVESNSEIRMSVELGKLLPLHAGANGKVILAFAEQRLFDQVISEQSLPSLTDTTITDKNQFREELQRIREDGFAVSLGERVYDSVSVAAPLFSISGELVGSIGLSGPVHRFTAEKAREWGPLISKTAKEISRTMVWIPGEHLHSS</sequence>
<organism evidence="6 7">
    <name type="scientific">Formimonas warabiya</name>
    <dbReference type="NCBI Taxonomy" id="1761012"/>
    <lineage>
        <taxon>Bacteria</taxon>
        <taxon>Bacillati</taxon>
        <taxon>Bacillota</taxon>
        <taxon>Clostridia</taxon>
        <taxon>Eubacteriales</taxon>
        <taxon>Peptococcaceae</taxon>
        <taxon>Candidatus Formimonas</taxon>
    </lineage>
</organism>
<dbReference type="InterPro" id="IPR036388">
    <property type="entry name" value="WH-like_DNA-bd_sf"/>
</dbReference>
<dbReference type="OrthoDB" id="9791752at2"/>
<evidence type="ECO:0000259" key="5">
    <source>
        <dbReference type="PROSITE" id="PS51078"/>
    </source>
</evidence>
<dbReference type="InterPro" id="IPR029016">
    <property type="entry name" value="GAF-like_dom_sf"/>
</dbReference>
<dbReference type="PROSITE" id="PS51078">
    <property type="entry name" value="ICLR_ED"/>
    <property type="match status" value="1"/>
</dbReference>
<dbReference type="AlphaFoldDB" id="A0A3G1KPT7"/>
<dbReference type="PANTHER" id="PTHR30136">
    <property type="entry name" value="HELIX-TURN-HELIX TRANSCRIPTIONAL REGULATOR, ICLR FAMILY"/>
    <property type="match status" value="1"/>
</dbReference>
<dbReference type="GO" id="GO:0003700">
    <property type="term" value="F:DNA-binding transcription factor activity"/>
    <property type="evidence" value="ECO:0007669"/>
    <property type="project" value="TreeGrafter"/>
</dbReference>
<reference evidence="6 7" key="1">
    <citation type="submission" date="2016-10" db="EMBL/GenBank/DDBJ databases">
        <title>Complete Genome Sequence of Peptococcaceae strain DCMF.</title>
        <authorList>
            <person name="Edwards R.J."/>
            <person name="Holland S.I."/>
            <person name="Deshpande N.P."/>
            <person name="Wong Y.K."/>
            <person name="Ertan H."/>
            <person name="Manefield M."/>
            <person name="Russell T.L."/>
            <person name="Lee M.J."/>
        </authorList>
    </citation>
    <scope>NUCLEOTIDE SEQUENCE [LARGE SCALE GENOMIC DNA]</scope>
    <source>
        <strain evidence="6 7">DCMF</strain>
    </source>
</reference>
<evidence type="ECO:0000256" key="2">
    <source>
        <dbReference type="ARBA" id="ARBA00023125"/>
    </source>
</evidence>
<dbReference type="PANTHER" id="PTHR30136:SF35">
    <property type="entry name" value="HTH-TYPE TRANSCRIPTIONAL REGULATOR RV1719"/>
    <property type="match status" value="1"/>
</dbReference>
<evidence type="ECO:0000259" key="4">
    <source>
        <dbReference type="PROSITE" id="PS51077"/>
    </source>
</evidence>
<protein>
    <recommendedName>
        <fullName evidence="8">IclR family transcriptional regulator</fullName>
    </recommendedName>
</protein>
<dbReference type="SUPFAM" id="SSF55781">
    <property type="entry name" value="GAF domain-like"/>
    <property type="match status" value="1"/>
</dbReference>
<accession>A0A3G1KPT7</accession>
<gene>
    <name evidence="6" type="ORF">DCMF_06390</name>
</gene>
<evidence type="ECO:0000313" key="6">
    <source>
        <dbReference type="EMBL" id="ATW24458.1"/>
    </source>
</evidence>
<keyword evidence="3" id="KW-0804">Transcription</keyword>